<dbReference type="AlphaFoldDB" id="A0AAV7L1Z1"/>
<dbReference type="Proteomes" id="UP001066276">
    <property type="component" value="Chromosome 12"/>
</dbReference>
<proteinExistence type="predicted"/>
<evidence type="ECO:0000313" key="2">
    <source>
        <dbReference type="Proteomes" id="UP001066276"/>
    </source>
</evidence>
<evidence type="ECO:0000313" key="1">
    <source>
        <dbReference type="EMBL" id="KAJ1083328.1"/>
    </source>
</evidence>
<gene>
    <name evidence="1" type="ORF">NDU88_003487</name>
</gene>
<organism evidence="1 2">
    <name type="scientific">Pleurodeles waltl</name>
    <name type="common">Iberian ribbed newt</name>
    <dbReference type="NCBI Taxonomy" id="8319"/>
    <lineage>
        <taxon>Eukaryota</taxon>
        <taxon>Metazoa</taxon>
        <taxon>Chordata</taxon>
        <taxon>Craniata</taxon>
        <taxon>Vertebrata</taxon>
        <taxon>Euteleostomi</taxon>
        <taxon>Amphibia</taxon>
        <taxon>Batrachia</taxon>
        <taxon>Caudata</taxon>
        <taxon>Salamandroidea</taxon>
        <taxon>Salamandridae</taxon>
        <taxon>Pleurodelinae</taxon>
        <taxon>Pleurodeles</taxon>
    </lineage>
</organism>
<name>A0AAV7L1Z1_PLEWA</name>
<dbReference type="EMBL" id="JANPWB010000016">
    <property type="protein sequence ID" value="KAJ1083328.1"/>
    <property type="molecule type" value="Genomic_DNA"/>
</dbReference>
<keyword evidence="2" id="KW-1185">Reference proteome</keyword>
<comment type="caution">
    <text evidence="1">The sequence shown here is derived from an EMBL/GenBank/DDBJ whole genome shotgun (WGS) entry which is preliminary data.</text>
</comment>
<protein>
    <submittedName>
        <fullName evidence="1">Uncharacterized protein</fullName>
    </submittedName>
</protein>
<accession>A0AAV7L1Z1</accession>
<reference evidence="1" key="1">
    <citation type="journal article" date="2022" name="bioRxiv">
        <title>Sequencing and chromosome-scale assembly of the giantPleurodeles waltlgenome.</title>
        <authorList>
            <person name="Brown T."/>
            <person name="Elewa A."/>
            <person name="Iarovenko S."/>
            <person name="Subramanian E."/>
            <person name="Araus A.J."/>
            <person name="Petzold A."/>
            <person name="Susuki M."/>
            <person name="Suzuki K.-i.T."/>
            <person name="Hayashi T."/>
            <person name="Toyoda A."/>
            <person name="Oliveira C."/>
            <person name="Osipova E."/>
            <person name="Leigh N.D."/>
            <person name="Simon A."/>
            <person name="Yun M.H."/>
        </authorList>
    </citation>
    <scope>NUCLEOTIDE SEQUENCE</scope>
    <source>
        <strain evidence="1">20211129_DDA</strain>
        <tissue evidence="1">Liver</tissue>
    </source>
</reference>
<sequence>MRACLWRPVRPRGLPCTFAGAQERASVSRWSGTQGLPRPGSGAVSGRARRLVGGWRGPPGSALISGSGGPHDSMLRLRPVGQEPGPLGYAGLLWAFWCRALLEGPIVLVAGRIGGGAACIAWCRLGLFGPFEDFGPCIGVLPLLVGLLEVAEDTVRSFLACTRRFCGDH</sequence>